<evidence type="ECO:0000256" key="11">
    <source>
        <dbReference type="ARBA" id="ARBA00022723"/>
    </source>
</evidence>
<keyword evidence="10 23" id="KW-0436">Ligase</keyword>
<dbReference type="InterPro" id="IPR036615">
    <property type="entry name" value="Mur_ligase_C_dom_sf"/>
</dbReference>
<dbReference type="AlphaFoldDB" id="A0A9E9M045"/>
<evidence type="ECO:0000256" key="17">
    <source>
        <dbReference type="ARBA" id="ARBA00030592"/>
    </source>
</evidence>
<dbReference type="InterPro" id="IPR004101">
    <property type="entry name" value="Mur_ligase_C"/>
</dbReference>
<evidence type="ECO:0000256" key="12">
    <source>
        <dbReference type="ARBA" id="ARBA00022741"/>
    </source>
</evidence>
<dbReference type="SUPFAM" id="SSF53623">
    <property type="entry name" value="MurD-like peptide ligases, catalytic domain"/>
    <property type="match status" value="1"/>
</dbReference>
<evidence type="ECO:0000313" key="27">
    <source>
        <dbReference type="Proteomes" id="UP001156215"/>
    </source>
</evidence>
<dbReference type="GO" id="GO:0008841">
    <property type="term" value="F:dihydrofolate synthase activity"/>
    <property type="evidence" value="ECO:0007669"/>
    <property type="project" value="UniProtKB-EC"/>
</dbReference>
<dbReference type="GO" id="GO:0046656">
    <property type="term" value="P:folic acid biosynthetic process"/>
    <property type="evidence" value="ECO:0007669"/>
    <property type="project" value="UniProtKB-KW"/>
</dbReference>
<dbReference type="InterPro" id="IPR001645">
    <property type="entry name" value="Folylpolyglutamate_synth"/>
</dbReference>
<evidence type="ECO:0000256" key="4">
    <source>
        <dbReference type="ARBA" id="ARBA00005150"/>
    </source>
</evidence>
<evidence type="ECO:0000256" key="19">
    <source>
        <dbReference type="ARBA" id="ARBA00047493"/>
    </source>
</evidence>
<dbReference type="GO" id="GO:0005524">
    <property type="term" value="F:ATP binding"/>
    <property type="evidence" value="ECO:0007669"/>
    <property type="project" value="UniProtKB-KW"/>
</dbReference>
<evidence type="ECO:0000313" key="26">
    <source>
        <dbReference type="EMBL" id="WAW10795.1"/>
    </source>
</evidence>
<organism evidence="26 27">
    <name type="scientific">Oxalobacter vibrioformis</name>
    <dbReference type="NCBI Taxonomy" id="933080"/>
    <lineage>
        <taxon>Bacteria</taxon>
        <taxon>Pseudomonadati</taxon>
        <taxon>Pseudomonadota</taxon>
        <taxon>Betaproteobacteria</taxon>
        <taxon>Burkholderiales</taxon>
        <taxon>Oxalobacteraceae</taxon>
        <taxon>Oxalobacter</taxon>
    </lineage>
</organism>
<dbReference type="SUPFAM" id="SSF53244">
    <property type="entry name" value="MurD-like peptide ligases, peptide-binding domain"/>
    <property type="match status" value="1"/>
</dbReference>
<evidence type="ECO:0000259" key="24">
    <source>
        <dbReference type="Pfam" id="PF02875"/>
    </source>
</evidence>
<dbReference type="PANTHER" id="PTHR11136">
    <property type="entry name" value="FOLYLPOLYGLUTAMATE SYNTHASE-RELATED"/>
    <property type="match status" value="1"/>
</dbReference>
<dbReference type="GO" id="GO:0004326">
    <property type="term" value="F:tetrahydrofolylpolyglutamate synthase activity"/>
    <property type="evidence" value="ECO:0007669"/>
    <property type="project" value="UniProtKB-EC"/>
</dbReference>
<evidence type="ECO:0000256" key="20">
    <source>
        <dbReference type="ARBA" id="ARBA00047808"/>
    </source>
</evidence>
<keyword evidence="13 23" id="KW-0067">ATP-binding</keyword>
<comment type="similarity">
    <text evidence="5 23">Belongs to the folylpolyglutamate synthase family.</text>
</comment>
<dbReference type="PIRSF" id="PIRSF001563">
    <property type="entry name" value="Folylpolyglu_synth"/>
    <property type="match status" value="1"/>
</dbReference>
<dbReference type="Gene3D" id="3.90.190.20">
    <property type="entry name" value="Mur ligase, C-terminal domain"/>
    <property type="match status" value="1"/>
</dbReference>
<evidence type="ECO:0000256" key="18">
    <source>
        <dbReference type="ARBA" id="ARBA00032510"/>
    </source>
</evidence>
<dbReference type="EC" id="6.3.2.17" evidence="8"/>
<evidence type="ECO:0000256" key="22">
    <source>
        <dbReference type="ARBA" id="ARBA00049161"/>
    </source>
</evidence>
<evidence type="ECO:0000256" key="9">
    <source>
        <dbReference type="ARBA" id="ARBA00019357"/>
    </source>
</evidence>
<evidence type="ECO:0000256" key="2">
    <source>
        <dbReference type="ARBA" id="ARBA00002714"/>
    </source>
</evidence>
<dbReference type="Pfam" id="PF08245">
    <property type="entry name" value="Mur_ligase_M"/>
    <property type="match status" value="1"/>
</dbReference>
<dbReference type="InterPro" id="IPR036565">
    <property type="entry name" value="Mur-like_cat_sf"/>
</dbReference>
<evidence type="ECO:0000256" key="5">
    <source>
        <dbReference type="ARBA" id="ARBA00008276"/>
    </source>
</evidence>
<evidence type="ECO:0000256" key="13">
    <source>
        <dbReference type="ARBA" id="ARBA00022840"/>
    </source>
</evidence>
<gene>
    <name evidence="26" type="primary">folC</name>
    <name evidence="26" type="ORF">NB640_03880</name>
</gene>
<comment type="pathway">
    <text evidence="3">Cofactor biosynthesis; tetrahydrofolate biosynthesis; 7,8-dihydrofolate from 2-amino-4-hydroxy-6-hydroxymethyl-7,8-dihydropteridine diphosphate and 4-aminobenzoate: step 2/2.</text>
</comment>
<keyword evidence="14" id="KW-0460">Magnesium</keyword>
<evidence type="ECO:0000256" key="14">
    <source>
        <dbReference type="ARBA" id="ARBA00022842"/>
    </source>
</evidence>
<comment type="function">
    <text evidence="2">Functions in two distinct reactions of the de novo folate biosynthetic pathway. Catalyzes the addition of a glutamate residue to dihydropteroate (7,8-dihydropteroate or H2Pte) to form dihydrofolate (7,8-dihydrofolate monoglutamate or H2Pte-Glu). Also catalyzes successive additions of L-glutamate to tetrahydrofolate or 10-formyltetrahydrofolate or 5,10-methylenetetrahydrofolate, leading to folylpolyglutamate derivatives.</text>
</comment>
<evidence type="ECO:0000259" key="25">
    <source>
        <dbReference type="Pfam" id="PF08245"/>
    </source>
</evidence>
<comment type="catalytic activity">
    <reaction evidence="22">
        <text>7,8-dihydropteroate + L-glutamate + ATP = 7,8-dihydrofolate + ADP + phosphate + H(+)</text>
        <dbReference type="Rhea" id="RHEA:23584"/>
        <dbReference type="ChEBI" id="CHEBI:15378"/>
        <dbReference type="ChEBI" id="CHEBI:17839"/>
        <dbReference type="ChEBI" id="CHEBI:29985"/>
        <dbReference type="ChEBI" id="CHEBI:30616"/>
        <dbReference type="ChEBI" id="CHEBI:43474"/>
        <dbReference type="ChEBI" id="CHEBI:57451"/>
        <dbReference type="ChEBI" id="CHEBI:456216"/>
        <dbReference type="EC" id="6.3.2.12"/>
    </reaction>
</comment>
<sequence length="431" mass="47452">MPVNSIHADTLPEWLAGIEQLHPKNIEMGLERVHVVKERLGIRFDCPVITVGGTNGKGSTCAMMQAIWQKAGHRVGLYSSPHIHDFEERVRIDGQTVPEKTIVHTFKKVEAARGDIPLTFFEFTTLTIMQILAEASLDVVILEVGLGGRLDAVNLIDSQVAVVTNVDIDHVDFLGHTRELIGYEKAGIFRQGKMAVYGDYDPPHSLVAYADEIGADLRVLGRDYHSICQGDHWSYIGEALQFDNLDPPKLHGKNQVKNATNALMVLEAMQDILPFDEKVVRAGLSQVCLPGRFQVLQKEPLVVLDAAHNPHAAVVLADNLRSMGEFHATYAVFGAMSDKDIEGVIAPMKDAVDFWYLTGLPLSRAATTEMLKEKLIAAGVRPDRILLFETAADALDTAKINARKNDRIIAFGSFWIVTGVTRTVHSDSSTS</sequence>
<comment type="catalytic activity">
    <reaction evidence="20">
        <text>10-formyltetrahydrofolyl-(gamma-L-Glu)(n) + L-glutamate + ATP = 10-formyltetrahydrofolyl-(gamma-L-Glu)(n+1) + ADP + phosphate + H(+)</text>
        <dbReference type="Rhea" id="RHEA:51904"/>
        <dbReference type="Rhea" id="RHEA-COMP:13088"/>
        <dbReference type="Rhea" id="RHEA-COMP:14300"/>
        <dbReference type="ChEBI" id="CHEBI:15378"/>
        <dbReference type="ChEBI" id="CHEBI:29985"/>
        <dbReference type="ChEBI" id="CHEBI:30616"/>
        <dbReference type="ChEBI" id="CHEBI:43474"/>
        <dbReference type="ChEBI" id="CHEBI:134413"/>
        <dbReference type="ChEBI" id="CHEBI:456216"/>
        <dbReference type="EC" id="6.3.2.17"/>
    </reaction>
</comment>
<evidence type="ECO:0000256" key="15">
    <source>
        <dbReference type="ARBA" id="ARBA00022909"/>
    </source>
</evidence>
<comment type="pathway">
    <text evidence="4">Cofactor biosynthesis; tetrahydrofolylpolyglutamate biosynthesis.</text>
</comment>
<evidence type="ECO:0000256" key="23">
    <source>
        <dbReference type="PIRNR" id="PIRNR001563"/>
    </source>
</evidence>
<dbReference type="Gene3D" id="3.40.1190.10">
    <property type="entry name" value="Mur-like, catalytic domain"/>
    <property type="match status" value="1"/>
</dbReference>
<comment type="catalytic activity">
    <reaction evidence="21">
        <text>(6R)-5,10-methylenetetrahydrofolyl-(gamma-L-Glu)(n) + L-glutamate + ATP = (6R)-5,10-methylenetetrahydrofolyl-(gamma-L-Glu)(n+1) + ADP + phosphate + H(+)</text>
        <dbReference type="Rhea" id="RHEA:51912"/>
        <dbReference type="Rhea" id="RHEA-COMP:13257"/>
        <dbReference type="Rhea" id="RHEA-COMP:13258"/>
        <dbReference type="ChEBI" id="CHEBI:15378"/>
        <dbReference type="ChEBI" id="CHEBI:29985"/>
        <dbReference type="ChEBI" id="CHEBI:30616"/>
        <dbReference type="ChEBI" id="CHEBI:43474"/>
        <dbReference type="ChEBI" id="CHEBI:136572"/>
        <dbReference type="ChEBI" id="CHEBI:456216"/>
        <dbReference type="EC" id="6.3.2.17"/>
    </reaction>
</comment>
<keyword evidence="27" id="KW-1185">Reference proteome</keyword>
<evidence type="ECO:0000256" key="10">
    <source>
        <dbReference type="ARBA" id="ARBA00022598"/>
    </source>
</evidence>
<dbReference type="GO" id="GO:0005737">
    <property type="term" value="C:cytoplasm"/>
    <property type="evidence" value="ECO:0007669"/>
    <property type="project" value="TreeGrafter"/>
</dbReference>
<dbReference type="InterPro" id="IPR013221">
    <property type="entry name" value="Mur_ligase_cen"/>
</dbReference>
<reference evidence="26" key="1">
    <citation type="journal article" date="2022" name="Front. Microbiol.">
        <title>New perspectives on an old grouping: The genomic and phenotypic variability of Oxalobacter formigenes and the implications for calcium oxalate stone prevention.</title>
        <authorList>
            <person name="Chmiel J.A."/>
            <person name="Carr C."/>
            <person name="Stuivenberg G.A."/>
            <person name="Venema R."/>
            <person name="Chanyi R.M."/>
            <person name="Al K.F."/>
            <person name="Giguere D."/>
            <person name="Say H."/>
            <person name="Akouris P.P."/>
            <person name="Dominguez Romero S.A."/>
            <person name="Kwong A."/>
            <person name="Tai V."/>
            <person name="Koval S.F."/>
            <person name="Razvi H."/>
            <person name="Bjazevic J."/>
            <person name="Burton J.P."/>
        </authorList>
    </citation>
    <scope>NUCLEOTIDE SEQUENCE</scope>
    <source>
        <strain evidence="26">WoOx3</strain>
    </source>
</reference>
<evidence type="ECO:0000256" key="16">
    <source>
        <dbReference type="ARBA" id="ARBA00030048"/>
    </source>
</evidence>
<evidence type="ECO:0000256" key="3">
    <source>
        <dbReference type="ARBA" id="ARBA00004799"/>
    </source>
</evidence>
<evidence type="ECO:0000256" key="6">
    <source>
        <dbReference type="ARBA" id="ARBA00011245"/>
    </source>
</evidence>
<protein>
    <recommendedName>
        <fullName evidence="9">Dihydrofolate synthase/folylpolyglutamate synthase</fullName>
        <ecNumber evidence="7">6.3.2.12</ecNumber>
        <ecNumber evidence="8">6.3.2.17</ecNumber>
    </recommendedName>
    <alternativeName>
        <fullName evidence="18">Folylpoly-gamma-glutamate synthetase-dihydrofolate synthetase</fullName>
    </alternativeName>
    <alternativeName>
        <fullName evidence="16">Folylpolyglutamate synthetase</fullName>
    </alternativeName>
    <alternativeName>
        <fullName evidence="17">Tetrahydrofolylpolyglutamate synthase</fullName>
    </alternativeName>
</protein>
<keyword evidence="11" id="KW-0479">Metal-binding</keyword>
<dbReference type="EMBL" id="CP098242">
    <property type="protein sequence ID" value="WAW10795.1"/>
    <property type="molecule type" value="Genomic_DNA"/>
</dbReference>
<comment type="subunit">
    <text evidence="6">Monomer.</text>
</comment>
<evidence type="ECO:0000256" key="21">
    <source>
        <dbReference type="ARBA" id="ARBA00049035"/>
    </source>
</evidence>
<feature type="domain" description="Mur ligase central" evidence="25">
    <location>
        <begin position="51"/>
        <end position="202"/>
    </location>
</feature>
<dbReference type="EC" id="6.3.2.12" evidence="7"/>
<feature type="domain" description="Mur ligase C-terminal" evidence="24">
    <location>
        <begin position="291"/>
        <end position="414"/>
    </location>
</feature>
<keyword evidence="15" id="KW-0289">Folate biosynthesis</keyword>
<name>A0A9E9M045_9BURK</name>
<dbReference type="Pfam" id="PF02875">
    <property type="entry name" value="Mur_ligase_C"/>
    <property type="match status" value="1"/>
</dbReference>
<dbReference type="NCBIfam" id="NF008101">
    <property type="entry name" value="PRK10846.1"/>
    <property type="match status" value="1"/>
</dbReference>
<comment type="cofactor">
    <cofactor evidence="1">
        <name>Mg(2+)</name>
        <dbReference type="ChEBI" id="CHEBI:18420"/>
    </cofactor>
</comment>
<dbReference type="PANTHER" id="PTHR11136:SF0">
    <property type="entry name" value="DIHYDROFOLATE SYNTHETASE-RELATED"/>
    <property type="match status" value="1"/>
</dbReference>
<evidence type="ECO:0000256" key="8">
    <source>
        <dbReference type="ARBA" id="ARBA00013025"/>
    </source>
</evidence>
<keyword evidence="12 23" id="KW-0547">Nucleotide-binding</keyword>
<dbReference type="NCBIfam" id="TIGR01499">
    <property type="entry name" value="folC"/>
    <property type="match status" value="1"/>
</dbReference>
<dbReference type="FunFam" id="3.40.1190.10:FF:000004">
    <property type="entry name" value="Dihydrofolate synthase/folylpolyglutamate synthase"/>
    <property type="match status" value="1"/>
</dbReference>
<dbReference type="GO" id="GO:0046872">
    <property type="term" value="F:metal ion binding"/>
    <property type="evidence" value="ECO:0007669"/>
    <property type="project" value="UniProtKB-KW"/>
</dbReference>
<comment type="catalytic activity">
    <reaction evidence="19">
        <text>(6S)-5,6,7,8-tetrahydrofolyl-(gamma-L-Glu)(n) + L-glutamate + ATP = (6S)-5,6,7,8-tetrahydrofolyl-(gamma-L-Glu)(n+1) + ADP + phosphate + H(+)</text>
        <dbReference type="Rhea" id="RHEA:10580"/>
        <dbReference type="Rhea" id="RHEA-COMP:14738"/>
        <dbReference type="Rhea" id="RHEA-COMP:14740"/>
        <dbReference type="ChEBI" id="CHEBI:15378"/>
        <dbReference type="ChEBI" id="CHEBI:29985"/>
        <dbReference type="ChEBI" id="CHEBI:30616"/>
        <dbReference type="ChEBI" id="CHEBI:43474"/>
        <dbReference type="ChEBI" id="CHEBI:141005"/>
        <dbReference type="ChEBI" id="CHEBI:456216"/>
        <dbReference type="EC" id="6.3.2.17"/>
    </reaction>
</comment>
<evidence type="ECO:0000256" key="7">
    <source>
        <dbReference type="ARBA" id="ARBA00013023"/>
    </source>
</evidence>
<proteinExistence type="inferred from homology"/>
<evidence type="ECO:0000256" key="1">
    <source>
        <dbReference type="ARBA" id="ARBA00001946"/>
    </source>
</evidence>
<dbReference type="Proteomes" id="UP001156215">
    <property type="component" value="Chromosome"/>
</dbReference>
<dbReference type="KEGG" id="ovb:NB640_03880"/>
<accession>A0A9E9M045</accession>